<evidence type="ECO:0000313" key="2">
    <source>
        <dbReference type="Proteomes" id="UP000824123"/>
    </source>
</evidence>
<dbReference type="EMBL" id="DVNK01000023">
    <property type="protein sequence ID" value="HIU46117.1"/>
    <property type="molecule type" value="Genomic_DNA"/>
</dbReference>
<sequence length="112" mass="12553">MKGYDREDAARAIAARINARAYSDLGIPLDALVRQAIDADLEYMKSAGVLTEDGTMGDAYYDDDDAFEFLLDRICAERGISGERELRIASFLDDYMDAQQAYMDQHGLLGWD</sequence>
<dbReference type="AlphaFoldDB" id="A0A9D1S4C8"/>
<evidence type="ECO:0000313" key="1">
    <source>
        <dbReference type="EMBL" id="HIU46117.1"/>
    </source>
</evidence>
<protein>
    <submittedName>
        <fullName evidence="1">Uncharacterized protein</fullName>
    </submittedName>
</protein>
<accession>A0A9D1S4C8</accession>
<gene>
    <name evidence="1" type="ORF">IAC59_02540</name>
</gene>
<dbReference type="Proteomes" id="UP000824123">
    <property type="component" value="Unassembled WGS sequence"/>
</dbReference>
<reference evidence="1" key="1">
    <citation type="submission" date="2020-10" db="EMBL/GenBank/DDBJ databases">
        <authorList>
            <person name="Gilroy R."/>
        </authorList>
    </citation>
    <scope>NUCLEOTIDE SEQUENCE</scope>
    <source>
        <strain evidence="1">ChiSxjej2B14-8506</strain>
    </source>
</reference>
<comment type="caution">
    <text evidence="1">The sequence shown here is derived from an EMBL/GenBank/DDBJ whole genome shotgun (WGS) entry which is preliminary data.</text>
</comment>
<organism evidence="1 2">
    <name type="scientific">Candidatus Fimadaptatus faecigallinarum</name>
    <dbReference type="NCBI Taxonomy" id="2840814"/>
    <lineage>
        <taxon>Bacteria</taxon>
        <taxon>Bacillati</taxon>
        <taxon>Bacillota</taxon>
        <taxon>Clostridia</taxon>
        <taxon>Eubacteriales</taxon>
        <taxon>Candidatus Fimadaptatus</taxon>
    </lineage>
</organism>
<name>A0A9D1S4C8_9FIRM</name>
<proteinExistence type="predicted"/>
<reference evidence="1" key="2">
    <citation type="journal article" date="2021" name="PeerJ">
        <title>Extensive microbial diversity within the chicken gut microbiome revealed by metagenomics and culture.</title>
        <authorList>
            <person name="Gilroy R."/>
            <person name="Ravi A."/>
            <person name="Getino M."/>
            <person name="Pursley I."/>
            <person name="Horton D.L."/>
            <person name="Alikhan N.F."/>
            <person name="Baker D."/>
            <person name="Gharbi K."/>
            <person name="Hall N."/>
            <person name="Watson M."/>
            <person name="Adriaenssens E.M."/>
            <person name="Foster-Nyarko E."/>
            <person name="Jarju S."/>
            <person name="Secka A."/>
            <person name="Antonio M."/>
            <person name="Oren A."/>
            <person name="Chaudhuri R.R."/>
            <person name="La Ragione R."/>
            <person name="Hildebrand F."/>
            <person name="Pallen M.J."/>
        </authorList>
    </citation>
    <scope>NUCLEOTIDE SEQUENCE</scope>
    <source>
        <strain evidence="1">ChiSxjej2B14-8506</strain>
    </source>
</reference>